<feature type="compositionally biased region" description="Polar residues" evidence="1">
    <location>
        <begin position="940"/>
        <end position="949"/>
    </location>
</feature>
<feature type="compositionally biased region" description="Low complexity" evidence="1">
    <location>
        <begin position="923"/>
        <end position="933"/>
    </location>
</feature>
<feature type="compositionally biased region" description="Basic and acidic residues" evidence="1">
    <location>
        <begin position="1496"/>
        <end position="1509"/>
    </location>
</feature>
<protein>
    <submittedName>
        <fullName evidence="2">(pine wood nematode) hypothetical protein</fullName>
    </submittedName>
</protein>
<feature type="compositionally biased region" description="Polar residues" evidence="1">
    <location>
        <begin position="1399"/>
        <end position="1411"/>
    </location>
</feature>
<sequence>MPSDFIRQSRIAVADGRPIGVLISFQHGRAKIFYKSEFKDAFYDEQNEGQLVLGRHYMVKDRGTEIFLLPEYDTGYEDLKVENNVLNVIHVPIKYEDLTRFIGRDCRMDDKAFRHKFLDELDFVDEDNIELLRCCRGDITVACFDTVNDFTAAVREMNDPTTAKGKRLLKGKWAPALLRDRNGEWTKLKFNPALDQIYDELQDSLLTEYNKFSKTFSPIRVNCRFPADNKQTVLKPTPVIAPHRSSAFQTFGSDQPGPSGIKQNKSNGNCREFVETRGFANMPKKISNPVFDDVQDVDDCVGRRITPPKVARWRDEPQEEITLEGRRGKGFVGIEDTGLSEIESVESEPAESEARESEVFEDTNPSFEKKPFVIPRRGFKSESDAASIVNDSSNDDWANSSFEERVGHKSDSDNGADSDVEYQRPFPVEVDAAAAEDSDPDEDSGHRFPDDHVRPTGRPDPLVKPLPKYRGALRLSSSRYTAAVAVVLGCSEDGISNVKTHMGMAKAAVTLVQGTWLLCEIVDQVIVRARVIPSPIYTRKIYERGCIRMIFFCQVDRMKNGSYFNKYLGPVTDEMFDEKIREKIRKGQKVPFGMWVEIEYNVNADTWKIRKEHRHYSGPLVLKDEQSFFFEKIEKDKTKTQKRMRHFFCRAMKDERCPIQYYSQDLERLRIRMAKEKGPLEYMGDYLMKKVAEYKEDFSRVEKNTTNSDEEILEPIPVNLDYLEKTDFRFEPKFPEVKPKKKVLTKEEAEKMIQENKLKVREERHRKEAEKYRSFNEEQNFQQGFQMPGQNFEKREPPRKDGLDSETELNEALNFSWNEQKSRETAHDKESNQNQANPRPSRPPTAMSTQSRQPQRPGPSNVLPSATQEPSRPRPAMMASARATPGLNDLRNSVHGRSSVFDGSTQSQQPDSNLQRPRPVPFSSSRTESSIPESMKRSFHQQQSAQVQSARDEFAEQSTGPVNPQDTRPSPPRAASRSSVFSQSNFHGTSNLNVSNTFNSSHPVGNLSGVPPTFSESVRKRLPSNGDAAAKKQPDPQPSSQATRRSTRISAARPSTAIYVLDENVTNNSGPPQQENGPWKKKGLEIYDEESEEMRIDKSLKQRTIEPDILDAVLGTVVQYPIPASFEQLSFSSVKKGDADCLILRRIKDVGEVLYEPQSGQFGFMHKNNMCYDLLVGMKVRVEIFGLKKLEKDLYSFIATRKITKEKSRDAWSTTYEPEINSHNIIELTTPSGVEILLYLTSFELYKPTIIDGRYIARSEYGQIVLGRRAGTEKKPYCFIARMVNREWTLQEDSFFILNIDMSKYPRPKPFDEAPRKPTKSSTGTRRSSATLLDQEQFRHRSVDDDVFAPPKKGSTSRRSTSRQDSYQPLFGIARNKIQQSNRERNYGNQDGFGRNERNWQNSAKETSFPEQRSYEPDFGSPPSRQSAQQSFGHQEKYGENDHGRQHSGSINAHSNREGFGYDENSLGYNQTQNFPSQFVDYDDSRGFGRNSSFGNRREELDLRNESDYQPRFGMGDWNTTERSESRDFNNRSQQSQRQDQRYQTRNRQWNDSSYNRGGGMNPPRVRGGFAPQRPAISEPVQTVKIEEIIEADEVQTRGPIVEFPSSCESDGFASRTETHKHTTTRITTTVEQAPPPANESFQNPISTATVATHTSANPDMVFSDDDSEEEEEPEEEYEDREEMEYRGINTSNRQQKPAESVQEQKEEPQRAVPAPQESLNPRVPPMPKRPAKLISVEELNKPEPQKKKQAYQTTIEEGVADLDEAFSSDDDEIPRELLWSNSTVQKSGRSEVPGPVNQPSTSQEPSKVNVDMDELSAELNNMDFV</sequence>
<evidence type="ECO:0000313" key="4">
    <source>
        <dbReference type="Proteomes" id="UP000095284"/>
    </source>
</evidence>
<feature type="region of interest" description="Disordered" evidence="1">
    <location>
        <begin position="756"/>
        <end position="1055"/>
    </location>
</feature>
<dbReference type="Proteomes" id="UP000582659">
    <property type="component" value="Unassembled WGS sequence"/>
</dbReference>
<name>A0A1I7S7W6_BURXY</name>
<feature type="compositionally biased region" description="Basic and acidic residues" evidence="1">
    <location>
        <begin position="820"/>
        <end position="831"/>
    </location>
</feature>
<feature type="compositionally biased region" description="Polar residues" evidence="1">
    <location>
        <begin position="1423"/>
        <end position="1433"/>
    </location>
</feature>
<evidence type="ECO:0000313" key="5">
    <source>
        <dbReference type="Proteomes" id="UP000659654"/>
    </source>
</evidence>
<dbReference type="EMBL" id="CAJFDI010000001">
    <property type="protein sequence ID" value="CAD5210853.1"/>
    <property type="molecule type" value="Genomic_DNA"/>
</dbReference>
<dbReference type="Proteomes" id="UP000659654">
    <property type="component" value="Unassembled WGS sequence"/>
</dbReference>
<feature type="compositionally biased region" description="Low complexity" evidence="1">
    <location>
        <begin position="1039"/>
        <end position="1055"/>
    </location>
</feature>
<feature type="compositionally biased region" description="Polar residues" evidence="1">
    <location>
        <begin position="1467"/>
        <end position="1477"/>
    </location>
</feature>
<dbReference type="WBParaSite" id="BXY_0910900.1">
    <property type="protein sequence ID" value="BXY_0910900.1"/>
    <property type="gene ID" value="BXY_0910900"/>
</dbReference>
<dbReference type="OrthoDB" id="10672354at2759"/>
<feature type="region of interest" description="Disordered" evidence="1">
    <location>
        <begin position="1307"/>
        <end position="1564"/>
    </location>
</feature>
<evidence type="ECO:0000313" key="2">
    <source>
        <dbReference type="EMBL" id="CAD5210853.1"/>
    </source>
</evidence>
<keyword evidence="5" id="KW-1185">Reference proteome</keyword>
<feature type="compositionally biased region" description="Acidic residues" evidence="1">
    <location>
        <begin position="1759"/>
        <end position="1774"/>
    </location>
</feature>
<feature type="compositionally biased region" description="Acidic residues" evidence="1">
    <location>
        <begin position="1663"/>
        <end position="1683"/>
    </location>
</feature>
<feature type="compositionally biased region" description="Basic and acidic residues" evidence="1">
    <location>
        <begin position="443"/>
        <end position="454"/>
    </location>
</feature>
<feature type="compositionally biased region" description="Low complexity" evidence="1">
    <location>
        <begin position="390"/>
        <end position="401"/>
    </location>
</feature>
<gene>
    <name evidence="2" type="ORF">BXYJ_LOCUS2136</name>
</gene>
<feature type="region of interest" description="Disordered" evidence="1">
    <location>
        <begin position="384"/>
        <end position="420"/>
    </location>
</feature>
<feature type="region of interest" description="Disordered" evidence="1">
    <location>
        <begin position="333"/>
        <end position="371"/>
    </location>
</feature>
<dbReference type="Proteomes" id="UP000095284">
    <property type="component" value="Unplaced"/>
</dbReference>
<feature type="compositionally biased region" description="Low complexity" evidence="1">
    <location>
        <begin position="1531"/>
        <end position="1546"/>
    </location>
</feature>
<feature type="compositionally biased region" description="Polar residues" evidence="1">
    <location>
        <begin position="1689"/>
        <end position="1698"/>
    </location>
</feature>
<evidence type="ECO:0000313" key="6">
    <source>
        <dbReference type="WBParaSite" id="BXY_0910900.1"/>
    </source>
</evidence>
<feature type="compositionally biased region" description="Polar residues" evidence="1">
    <location>
        <begin position="1640"/>
        <end position="1658"/>
    </location>
</feature>
<feature type="compositionally biased region" description="Polar residues" evidence="1">
    <location>
        <begin position="1798"/>
        <end position="1807"/>
    </location>
</feature>
<reference evidence="3" key="2">
    <citation type="submission" date="2020-08" db="EMBL/GenBank/DDBJ databases">
        <authorList>
            <person name="Kikuchi T."/>
        </authorList>
    </citation>
    <scope>NUCLEOTIDE SEQUENCE</scope>
    <source>
        <strain evidence="2">Ka4C1</strain>
    </source>
</reference>
<feature type="compositionally biased region" description="Polar residues" evidence="1">
    <location>
        <begin position="901"/>
        <end position="915"/>
    </location>
</feature>
<organism evidence="4 6">
    <name type="scientific">Bursaphelenchus xylophilus</name>
    <name type="common">Pinewood nematode worm</name>
    <name type="synonym">Aphelenchoides xylophilus</name>
    <dbReference type="NCBI Taxonomy" id="6326"/>
    <lineage>
        <taxon>Eukaryota</taxon>
        <taxon>Metazoa</taxon>
        <taxon>Ecdysozoa</taxon>
        <taxon>Nematoda</taxon>
        <taxon>Chromadorea</taxon>
        <taxon>Rhabditida</taxon>
        <taxon>Tylenchina</taxon>
        <taxon>Tylenchomorpha</taxon>
        <taxon>Aphelenchoidea</taxon>
        <taxon>Aphelenchoididae</taxon>
        <taxon>Bursaphelenchus</taxon>
    </lineage>
</organism>
<feature type="compositionally biased region" description="Polar residues" evidence="1">
    <location>
        <begin position="980"/>
        <end position="1003"/>
    </location>
</feature>
<feature type="compositionally biased region" description="Basic and acidic residues" evidence="1">
    <location>
        <begin position="792"/>
        <end position="803"/>
    </location>
</feature>
<feature type="compositionally biased region" description="Basic and acidic residues" evidence="1">
    <location>
        <begin position="1520"/>
        <end position="1530"/>
    </location>
</feature>
<feature type="compositionally biased region" description="Polar residues" evidence="1">
    <location>
        <begin position="956"/>
        <end position="967"/>
    </location>
</feature>
<reference evidence="6" key="1">
    <citation type="submission" date="2016-11" db="UniProtKB">
        <authorList>
            <consortium name="WormBaseParasite"/>
        </authorList>
    </citation>
    <scope>IDENTIFICATION</scope>
</reference>
<feature type="compositionally biased region" description="Basic and acidic residues" evidence="1">
    <location>
        <begin position="1434"/>
        <end position="1445"/>
    </location>
</feature>
<dbReference type="EMBL" id="CAJFCV020000001">
    <property type="protein sequence ID" value="CAG9087147.1"/>
    <property type="molecule type" value="Genomic_DNA"/>
</dbReference>
<feature type="compositionally biased region" description="Polar residues" evidence="1">
    <location>
        <begin position="1320"/>
        <end position="1334"/>
    </location>
</feature>
<evidence type="ECO:0000313" key="3">
    <source>
        <dbReference type="EMBL" id="CAG9087147.1"/>
    </source>
</evidence>
<feature type="compositionally biased region" description="Basic and acidic residues" evidence="1">
    <location>
        <begin position="402"/>
        <end position="412"/>
    </location>
</feature>
<feature type="region of interest" description="Disordered" evidence="1">
    <location>
        <begin position="1603"/>
        <end position="1815"/>
    </location>
</feature>
<feature type="compositionally biased region" description="Basic and acidic residues" evidence="1">
    <location>
        <begin position="756"/>
        <end position="776"/>
    </location>
</feature>
<proteinExistence type="predicted"/>
<feature type="region of interest" description="Disordered" evidence="1">
    <location>
        <begin position="433"/>
        <end position="465"/>
    </location>
</feature>
<feature type="compositionally biased region" description="Low complexity" evidence="1">
    <location>
        <begin position="874"/>
        <end position="883"/>
    </location>
</feature>
<accession>A0A1I7S7W6</accession>
<feature type="compositionally biased region" description="Polar residues" evidence="1">
    <location>
        <begin position="1547"/>
        <end position="1556"/>
    </location>
</feature>
<feature type="compositionally biased region" description="Low complexity" evidence="1">
    <location>
        <begin position="777"/>
        <end position="786"/>
    </location>
</feature>
<evidence type="ECO:0000256" key="1">
    <source>
        <dbReference type="SAM" id="MobiDB-lite"/>
    </source>
</evidence>